<evidence type="ECO:0000256" key="1">
    <source>
        <dbReference type="SAM" id="MobiDB-lite"/>
    </source>
</evidence>
<evidence type="ECO:0000313" key="2">
    <source>
        <dbReference type="EMBL" id="ETP37217.1"/>
    </source>
</evidence>
<dbReference type="AlphaFoldDB" id="W2YQY6"/>
<dbReference type="PANTHER" id="PTHR35046:SF26">
    <property type="entry name" value="RNA-DIRECTED DNA POLYMERASE"/>
    <property type="match status" value="1"/>
</dbReference>
<accession>W2YQY6</accession>
<dbReference type="Proteomes" id="UP000018948">
    <property type="component" value="Unassembled WGS sequence"/>
</dbReference>
<dbReference type="Gene3D" id="3.30.420.10">
    <property type="entry name" value="Ribonuclease H-like superfamily/Ribonuclease H"/>
    <property type="match status" value="1"/>
</dbReference>
<feature type="compositionally biased region" description="Polar residues" evidence="1">
    <location>
        <begin position="77"/>
        <end position="86"/>
    </location>
</feature>
<dbReference type="PANTHER" id="PTHR35046">
    <property type="entry name" value="ZINC KNUCKLE (CCHC-TYPE) FAMILY PROTEIN"/>
    <property type="match status" value="1"/>
</dbReference>
<organism evidence="2 3">
    <name type="scientific">Phytophthora nicotianae P10297</name>
    <dbReference type="NCBI Taxonomy" id="1317064"/>
    <lineage>
        <taxon>Eukaryota</taxon>
        <taxon>Sar</taxon>
        <taxon>Stramenopiles</taxon>
        <taxon>Oomycota</taxon>
        <taxon>Peronosporomycetes</taxon>
        <taxon>Peronosporales</taxon>
        <taxon>Peronosporaceae</taxon>
        <taxon>Phytophthora</taxon>
    </lineage>
</organism>
<name>W2YQY6_PHYNI</name>
<protein>
    <recommendedName>
        <fullName evidence="4">Integrase catalytic domain-containing protein</fullName>
    </recommendedName>
</protein>
<dbReference type="EMBL" id="ANIY01003167">
    <property type="protein sequence ID" value="ETP37217.1"/>
    <property type="molecule type" value="Genomic_DNA"/>
</dbReference>
<dbReference type="InterPro" id="IPR036397">
    <property type="entry name" value="RNaseH_sf"/>
</dbReference>
<sequence length="486" mass="54698">MSEVHQVSTYCDGLKRATQAYVKLRNATPLSEAIDKAAKYEMSHLSGEHKATREKPRREQQSRGRTSSSQFRDKKSVQQGVLQSGSLRPRGTDQGWKQIRYQVSVGLWCHVSREFVKRNALKTHFYTNRTIKGRLGDNKMGESILAVVKIKIRLQCAPNYQCVAVVFAIPEEFDCVLGMSFFVDEIERDVRRNDEPGNVGSEKAKRFLHTDWETFQDKPAYPVLVEYKGTVFKPELPDGLPMGRDIEHRIDVKHSRYVSTAVASLARVEGGNQQVGTRDDPDGTDPTEHQPSRGANFMCAETATETVFAQEVATLFIDNIWKLHGMPQDIVSDRDTKFVSGFGSQVFDNVGTKLKMTVAYPVQGDGQTKRTNQTLQSIFAASYLHDKMTGMYVLQTQSLPSTQRSTPASICPPFEANISYVSPEPTLLVAESSRRGLRGGHRQGVQFIEHQAAVLRQCQDALEYAQARMADMYNRGRKEQEFNVAD</sequence>
<feature type="region of interest" description="Disordered" evidence="1">
    <location>
        <begin position="269"/>
        <end position="293"/>
    </location>
</feature>
<evidence type="ECO:0008006" key="4">
    <source>
        <dbReference type="Google" id="ProtNLM"/>
    </source>
</evidence>
<dbReference type="InterPro" id="IPR012337">
    <property type="entry name" value="RNaseH-like_sf"/>
</dbReference>
<dbReference type="GO" id="GO:0003676">
    <property type="term" value="F:nucleic acid binding"/>
    <property type="evidence" value="ECO:0007669"/>
    <property type="project" value="InterPro"/>
</dbReference>
<evidence type="ECO:0000313" key="3">
    <source>
        <dbReference type="Proteomes" id="UP000018948"/>
    </source>
</evidence>
<comment type="caution">
    <text evidence="2">The sequence shown here is derived from an EMBL/GenBank/DDBJ whole genome shotgun (WGS) entry which is preliminary data.</text>
</comment>
<dbReference type="OrthoDB" id="109163at2759"/>
<reference evidence="2 3" key="1">
    <citation type="submission" date="2013-11" db="EMBL/GenBank/DDBJ databases">
        <title>The Genome Sequence of Phytophthora parasitica P10297.</title>
        <authorList>
            <consortium name="The Broad Institute Genomics Platform"/>
            <person name="Russ C."/>
            <person name="Tyler B."/>
            <person name="Panabieres F."/>
            <person name="Shan W."/>
            <person name="Tripathy S."/>
            <person name="Grunwald N."/>
            <person name="Machado M."/>
            <person name="Johnson C.S."/>
            <person name="Walker B."/>
            <person name="Young S.K."/>
            <person name="Zeng Q."/>
            <person name="Gargeya S."/>
            <person name="Fitzgerald M."/>
            <person name="Haas B."/>
            <person name="Abouelleil A."/>
            <person name="Allen A.W."/>
            <person name="Alvarado L."/>
            <person name="Arachchi H.M."/>
            <person name="Berlin A.M."/>
            <person name="Chapman S.B."/>
            <person name="Gainer-Dewar J."/>
            <person name="Goldberg J."/>
            <person name="Griggs A."/>
            <person name="Gujja S."/>
            <person name="Hansen M."/>
            <person name="Howarth C."/>
            <person name="Imamovic A."/>
            <person name="Ireland A."/>
            <person name="Larimer J."/>
            <person name="McCowan C."/>
            <person name="Murphy C."/>
            <person name="Pearson M."/>
            <person name="Poon T.W."/>
            <person name="Priest M."/>
            <person name="Roberts A."/>
            <person name="Saif S."/>
            <person name="Shea T."/>
            <person name="Sisk P."/>
            <person name="Sykes S."/>
            <person name="Wortman J."/>
            <person name="Nusbaum C."/>
            <person name="Birren B."/>
        </authorList>
    </citation>
    <scope>NUCLEOTIDE SEQUENCE [LARGE SCALE GENOMIC DNA]</scope>
    <source>
        <strain evidence="2 3">P10297</strain>
    </source>
</reference>
<dbReference type="SUPFAM" id="SSF53098">
    <property type="entry name" value="Ribonuclease H-like"/>
    <property type="match status" value="1"/>
</dbReference>
<feature type="compositionally biased region" description="Basic and acidic residues" evidence="1">
    <location>
        <begin position="277"/>
        <end position="291"/>
    </location>
</feature>
<proteinExistence type="predicted"/>
<feature type="compositionally biased region" description="Basic and acidic residues" evidence="1">
    <location>
        <begin position="44"/>
        <end position="62"/>
    </location>
</feature>
<gene>
    <name evidence="2" type="ORF">F442_14961</name>
</gene>
<feature type="region of interest" description="Disordered" evidence="1">
    <location>
        <begin position="44"/>
        <end position="92"/>
    </location>
</feature>